<dbReference type="Gene3D" id="3.30.1150.10">
    <property type="match status" value="1"/>
</dbReference>
<evidence type="ECO:0000313" key="3">
    <source>
        <dbReference type="EMBL" id="KUR70735.1"/>
    </source>
</evidence>
<name>A0A117UTT9_9SPHN</name>
<protein>
    <recommendedName>
        <fullName evidence="2">TonB C-terminal domain-containing protein</fullName>
    </recommendedName>
</protein>
<evidence type="ECO:0000313" key="4">
    <source>
        <dbReference type="Proteomes" id="UP000058012"/>
    </source>
</evidence>
<dbReference type="RefSeq" id="WP_067911370.1">
    <property type="nucleotide sequence ID" value="NZ_KQ954245.1"/>
</dbReference>
<dbReference type="Pfam" id="PF03544">
    <property type="entry name" value="TonB_C"/>
    <property type="match status" value="1"/>
</dbReference>
<dbReference type="InterPro" id="IPR037682">
    <property type="entry name" value="TonB_C"/>
</dbReference>
<reference evidence="3 4" key="1">
    <citation type="submission" date="2015-10" db="EMBL/GenBank/DDBJ databases">
        <title>Draft genome sequence of Novosphingobium fuchskuhlense DSM 25065 isolated from a surface water sample of the southwest basin of Lake Grosse Fuchskuhle.</title>
        <authorList>
            <person name="Ruckert C."/>
            <person name="Winkler A."/>
            <person name="Glaeser J."/>
            <person name="Grossart H.-P."/>
            <person name="Kalinowski J."/>
            <person name="Glaeser S."/>
        </authorList>
    </citation>
    <scope>NUCLEOTIDE SEQUENCE [LARGE SCALE GENOMIC DNA]</scope>
    <source>
        <strain evidence="3 4">FNE08-7</strain>
    </source>
</reference>
<feature type="domain" description="TonB C-terminal" evidence="2">
    <location>
        <begin position="47"/>
        <end position="123"/>
    </location>
</feature>
<comment type="caution">
    <text evidence="3">The sequence shown here is derived from an EMBL/GenBank/DDBJ whole genome shotgun (WGS) entry which is preliminary data.</text>
</comment>
<dbReference type="AlphaFoldDB" id="A0A117UTT9"/>
<keyword evidence="4" id="KW-1185">Reference proteome</keyword>
<evidence type="ECO:0000259" key="2">
    <source>
        <dbReference type="Pfam" id="PF03544"/>
    </source>
</evidence>
<dbReference type="Proteomes" id="UP000058012">
    <property type="component" value="Unassembled WGS sequence"/>
</dbReference>
<dbReference type="GO" id="GO:0055085">
    <property type="term" value="P:transmembrane transport"/>
    <property type="evidence" value="ECO:0007669"/>
    <property type="project" value="InterPro"/>
</dbReference>
<keyword evidence="1" id="KW-0732">Signal</keyword>
<sequence length="205" mass="21908">MKTIASRLIALFTAALVLGAASTTAAAGKPRAVAPLGNPGNWVTTEDYPSRALRYEEQGVVGFLLTIGTDGVPLSCKVTQTSNFEALDTQTCNLLMERARFRPAADAFGRAAEGTYRSSVRWTIPEDAPTEIGPAEMFVSFEIGPDGLAKNCKVEKAEGTLPFPANEPCGPKGRFAVPVGKDGKPIMRRVKMRVVIEVEDVPPAQ</sequence>
<feature type="chain" id="PRO_5007156948" description="TonB C-terminal domain-containing protein" evidence="1">
    <location>
        <begin position="27"/>
        <end position="205"/>
    </location>
</feature>
<accession>A0A117UTT9</accession>
<dbReference type="EMBL" id="LLZS01000008">
    <property type="protein sequence ID" value="KUR70735.1"/>
    <property type="molecule type" value="Genomic_DNA"/>
</dbReference>
<dbReference type="STRING" id="1117702.AQZ52_12880"/>
<gene>
    <name evidence="3" type="ORF">AQZ52_12880</name>
</gene>
<feature type="signal peptide" evidence="1">
    <location>
        <begin position="1"/>
        <end position="26"/>
    </location>
</feature>
<evidence type="ECO:0000256" key="1">
    <source>
        <dbReference type="SAM" id="SignalP"/>
    </source>
</evidence>
<dbReference type="SUPFAM" id="SSF74653">
    <property type="entry name" value="TolA/TonB C-terminal domain"/>
    <property type="match status" value="1"/>
</dbReference>
<organism evidence="3 4">
    <name type="scientific">Novosphingobium fuchskuhlense</name>
    <dbReference type="NCBI Taxonomy" id="1117702"/>
    <lineage>
        <taxon>Bacteria</taxon>
        <taxon>Pseudomonadati</taxon>
        <taxon>Pseudomonadota</taxon>
        <taxon>Alphaproteobacteria</taxon>
        <taxon>Sphingomonadales</taxon>
        <taxon>Sphingomonadaceae</taxon>
        <taxon>Novosphingobium</taxon>
    </lineage>
</organism>
<proteinExistence type="predicted"/>